<sequence>MSIFPEPPKPNNDNENFLKEWNKVPLFMTELPEEEEESETLAALQSLMYEGSPEALEESKCQDNKILEDCLTNRAAVNLELHCAKAIKLNPKNIKAYYRSAKALYELDKINEAIDCCDHGIKLRNIKMEITNNIDNNNSSVHLNSENQLIWPVIFLYPEYKQSDFITEFNEENTFQDHLEIMFGEENSAPWDISKKYINIDKLEIYYEYNLTEKGGTPRLLKIKKNCNLRKVLSHPKYLVKNGIPSFFILSDLSGEFKNKFLANYK</sequence>
<gene>
    <name evidence="4" type="ORF">DEBURN_LOCUS6407</name>
</gene>
<dbReference type="InterPro" id="IPR044059">
    <property type="entry name" value="Csn1/TTC4_wheel"/>
</dbReference>
<dbReference type="GO" id="GO:0006457">
    <property type="term" value="P:protein folding"/>
    <property type="evidence" value="ECO:0007669"/>
    <property type="project" value="TreeGrafter"/>
</dbReference>
<evidence type="ECO:0000259" key="3">
    <source>
        <dbReference type="Pfam" id="PF18972"/>
    </source>
</evidence>
<keyword evidence="2" id="KW-0802">TPR repeat</keyword>
<keyword evidence="5" id="KW-1185">Reference proteome</keyword>
<name>A0A9N9AQM8_9GLOM</name>
<organism evidence="4 5">
    <name type="scientific">Diversispora eburnea</name>
    <dbReference type="NCBI Taxonomy" id="1213867"/>
    <lineage>
        <taxon>Eukaryota</taxon>
        <taxon>Fungi</taxon>
        <taxon>Fungi incertae sedis</taxon>
        <taxon>Mucoromycota</taxon>
        <taxon>Glomeromycotina</taxon>
        <taxon>Glomeromycetes</taxon>
        <taxon>Diversisporales</taxon>
        <taxon>Diversisporaceae</taxon>
        <taxon>Diversispora</taxon>
    </lineage>
</organism>
<proteinExistence type="predicted"/>
<dbReference type="PANTHER" id="PTHR46035">
    <property type="entry name" value="TETRATRICOPEPTIDE REPEAT PROTEIN 4"/>
    <property type="match status" value="1"/>
</dbReference>
<dbReference type="GO" id="GO:0005634">
    <property type="term" value="C:nucleus"/>
    <property type="evidence" value="ECO:0007669"/>
    <property type="project" value="TreeGrafter"/>
</dbReference>
<evidence type="ECO:0000313" key="4">
    <source>
        <dbReference type="EMBL" id="CAG8536666.1"/>
    </source>
</evidence>
<dbReference type="Gene3D" id="1.25.40.10">
    <property type="entry name" value="Tetratricopeptide repeat domain"/>
    <property type="match status" value="1"/>
</dbReference>
<protein>
    <submittedName>
        <fullName evidence="4">10870_t:CDS:1</fullName>
    </submittedName>
</protein>
<dbReference type="GO" id="GO:0005829">
    <property type="term" value="C:cytosol"/>
    <property type="evidence" value="ECO:0007669"/>
    <property type="project" value="TreeGrafter"/>
</dbReference>
<evidence type="ECO:0000256" key="1">
    <source>
        <dbReference type="ARBA" id="ARBA00022737"/>
    </source>
</evidence>
<comment type="caution">
    <text evidence="4">The sequence shown here is derived from an EMBL/GenBank/DDBJ whole genome shotgun (WGS) entry which is preliminary data.</text>
</comment>
<dbReference type="OrthoDB" id="420195at2759"/>
<dbReference type="EMBL" id="CAJVPK010000655">
    <property type="protein sequence ID" value="CAG8536666.1"/>
    <property type="molecule type" value="Genomic_DNA"/>
</dbReference>
<dbReference type="AlphaFoldDB" id="A0A9N9AQM8"/>
<evidence type="ECO:0000313" key="5">
    <source>
        <dbReference type="Proteomes" id="UP000789706"/>
    </source>
</evidence>
<dbReference type="PANTHER" id="PTHR46035:SF1">
    <property type="entry name" value="TETRATRICOPEPTIDE REPEAT PROTEIN 4"/>
    <property type="match status" value="1"/>
</dbReference>
<dbReference type="CDD" id="cd21380">
    <property type="entry name" value="CTWD_Cns1"/>
    <property type="match status" value="1"/>
</dbReference>
<dbReference type="GO" id="GO:0051879">
    <property type="term" value="F:Hsp90 protein binding"/>
    <property type="evidence" value="ECO:0007669"/>
    <property type="project" value="InterPro"/>
</dbReference>
<dbReference type="Proteomes" id="UP000789706">
    <property type="component" value="Unassembled WGS sequence"/>
</dbReference>
<keyword evidence="1" id="KW-0677">Repeat</keyword>
<dbReference type="InterPro" id="IPR011990">
    <property type="entry name" value="TPR-like_helical_dom_sf"/>
</dbReference>
<accession>A0A9N9AQM8</accession>
<feature type="domain" description="Cns1/TTC4 wheel" evidence="3">
    <location>
        <begin position="144"/>
        <end position="251"/>
    </location>
</feature>
<dbReference type="GO" id="GO:0030544">
    <property type="term" value="F:Hsp70 protein binding"/>
    <property type="evidence" value="ECO:0007669"/>
    <property type="project" value="TreeGrafter"/>
</dbReference>
<dbReference type="SUPFAM" id="SSF48452">
    <property type="entry name" value="TPR-like"/>
    <property type="match status" value="1"/>
</dbReference>
<evidence type="ECO:0000256" key="2">
    <source>
        <dbReference type="ARBA" id="ARBA00022803"/>
    </source>
</evidence>
<reference evidence="4" key="1">
    <citation type="submission" date="2021-06" db="EMBL/GenBank/DDBJ databases">
        <authorList>
            <person name="Kallberg Y."/>
            <person name="Tangrot J."/>
            <person name="Rosling A."/>
        </authorList>
    </citation>
    <scope>NUCLEOTIDE SEQUENCE</scope>
    <source>
        <strain evidence="4">AZ414A</strain>
    </source>
</reference>
<dbReference type="Pfam" id="PF18972">
    <property type="entry name" value="Wheel"/>
    <property type="match status" value="1"/>
</dbReference>